<proteinExistence type="predicted"/>
<gene>
    <name evidence="2" type="ORF">AGLY_014742</name>
</gene>
<dbReference type="AlphaFoldDB" id="A0A6G0T2G1"/>
<keyword evidence="1" id="KW-1133">Transmembrane helix</keyword>
<feature type="transmembrane region" description="Helical" evidence="1">
    <location>
        <begin position="16"/>
        <end position="35"/>
    </location>
</feature>
<evidence type="ECO:0000313" key="3">
    <source>
        <dbReference type="Proteomes" id="UP000475862"/>
    </source>
</evidence>
<keyword evidence="1" id="KW-0472">Membrane</keyword>
<feature type="transmembrane region" description="Helical" evidence="1">
    <location>
        <begin position="108"/>
        <end position="130"/>
    </location>
</feature>
<dbReference type="Proteomes" id="UP000475862">
    <property type="component" value="Unassembled WGS sequence"/>
</dbReference>
<keyword evidence="3" id="KW-1185">Reference proteome</keyword>
<evidence type="ECO:0000256" key="1">
    <source>
        <dbReference type="SAM" id="Phobius"/>
    </source>
</evidence>
<dbReference type="EMBL" id="VYZN01000065">
    <property type="protein sequence ID" value="KAE9524692.1"/>
    <property type="molecule type" value="Genomic_DNA"/>
</dbReference>
<name>A0A6G0T2G1_APHGL</name>
<feature type="transmembrane region" description="Helical" evidence="1">
    <location>
        <begin position="69"/>
        <end position="88"/>
    </location>
</feature>
<protein>
    <submittedName>
        <fullName evidence="2">Uncharacterized protein</fullName>
    </submittedName>
</protein>
<sequence>MNLLNSYGNVCIKEDFNLFVTALVIFPKVVWFMASSYNLSHLWYTILFITTNTFTDIGCYYVLKTNLKLLINIVPSTVHITLLYNIAISSGCSTQADDFDTLISKQHYYGIIVINTKKKKIIIIIIIFFFKQLYKKCKWFYKYKYNILVFLGNVITMKCLKSLAYNIIIGNYFIVITKYYDFTSRRYTIYSINSSGKYFQLNRHVEMLMKKLLNTYVCIININIIKNKYKTKFLNMKHQSLLFLFINNYLLHHNDNTTDIIIFCATELCDNSTYYPRRAISVSVLCIYGRILSGNCALFFMMAEYVNLCNKDVENTQNLVHERVNTRVCSIGVWQHLSELSWNKLK</sequence>
<comment type="caution">
    <text evidence="2">The sequence shown here is derived from an EMBL/GenBank/DDBJ whole genome shotgun (WGS) entry which is preliminary data.</text>
</comment>
<accession>A0A6G0T2G1</accession>
<reference evidence="2 3" key="1">
    <citation type="submission" date="2019-08" db="EMBL/GenBank/DDBJ databases">
        <title>The genome of the soybean aphid Biotype 1, its phylome, world population structure and adaptation to the North American continent.</title>
        <authorList>
            <person name="Giordano R."/>
            <person name="Donthu R.K."/>
            <person name="Hernandez A.G."/>
            <person name="Wright C.L."/>
            <person name="Zimin A.V."/>
        </authorList>
    </citation>
    <scope>NUCLEOTIDE SEQUENCE [LARGE SCALE GENOMIC DNA]</scope>
    <source>
        <tissue evidence="2">Whole aphids</tissue>
    </source>
</reference>
<feature type="transmembrane region" description="Helical" evidence="1">
    <location>
        <begin position="41"/>
        <end position="62"/>
    </location>
</feature>
<keyword evidence="1" id="KW-0812">Transmembrane</keyword>
<evidence type="ECO:0000313" key="2">
    <source>
        <dbReference type="EMBL" id="KAE9524692.1"/>
    </source>
</evidence>
<organism evidence="2 3">
    <name type="scientific">Aphis glycines</name>
    <name type="common">Soybean aphid</name>
    <dbReference type="NCBI Taxonomy" id="307491"/>
    <lineage>
        <taxon>Eukaryota</taxon>
        <taxon>Metazoa</taxon>
        <taxon>Ecdysozoa</taxon>
        <taxon>Arthropoda</taxon>
        <taxon>Hexapoda</taxon>
        <taxon>Insecta</taxon>
        <taxon>Pterygota</taxon>
        <taxon>Neoptera</taxon>
        <taxon>Paraneoptera</taxon>
        <taxon>Hemiptera</taxon>
        <taxon>Sternorrhyncha</taxon>
        <taxon>Aphidomorpha</taxon>
        <taxon>Aphidoidea</taxon>
        <taxon>Aphididae</taxon>
        <taxon>Aphidini</taxon>
        <taxon>Aphis</taxon>
        <taxon>Aphis</taxon>
    </lineage>
</organism>